<evidence type="ECO:0000313" key="2">
    <source>
        <dbReference type="Proteomes" id="UP001391051"/>
    </source>
</evidence>
<organism evidence="1 2">
    <name type="scientific">Apiospora aurea</name>
    <dbReference type="NCBI Taxonomy" id="335848"/>
    <lineage>
        <taxon>Eukaryota</taxon>
        <taxon>Fungi</taxon>
        <taxon>Dikarya</taxon>
        <taxon>Ascomycota</taxon>
        <taxon>Pezizomycotina</taxon>
        <taxon>Sordariomycetes</taxon>
        <taxon>Xylariomycetidae</taxon>
        <taxon>Amphisphaeriales</taxon>
        <taxon>Apiosporaceae</taxon>
        <taxon>Apiospora</taxon>
    </lineage>
</organism>
<dbReference type="GeneID" id="92080500"/>
<accession>A0ABR1Q4H8</accession>
<feature type="non-terminal residue" evidence="1">
    <location>
        <position position="1"/>
    </location>
</feature>
<proteinExistence type="predicted"/>
<dbReference type="RefSeq" id="XP_066696929.1">
    <property type="nucleotide sequence ID" value="XM_066847438.1"/>
</dbReference>
<sequence>PSPRVSLDEDDKRPYVSTYTHKPRFCVGDKVYLVITGSREGPYLIASVLSTGNFTLCLENGKSVRNGEEIDAGYVESA</sequence>
<comment type="caution">
    <text evidence="1">The sequence shown here is derived from an EMBL/GenBank/DDBJ whole genome shotgun (WGS) entry which is preliminary data.</text>
</comment>
<keyword evidence="2" id="KW-1185">Reference proteome</keyword>
<protein>
    <submittedName>
        <fullName evidence="1">Uncharacterized protein</fullName>
    </submittedName>
</protein>
<gene>
    <name evidence="1" type="ORF">PG986_011216</name>
</gene>
<name>A0ABR1Q4H8_9PEZI</name>
<reference evidence="1 2" key="1">
    <citation type="submission" date="2023-01" db="EMBL/GenBank/DDBJ databases">
        <title>Analysis of 21 Apiospora genomes using comparative genomics revels a genus with tremendous synthesis potential of carbohydrate active enzymes and secondary metabolites.</title>
        <authorList>
            <person name="Sorensen T."/>
        </authorList>
    </citation>
    <scope>NUCLEOTIDE SEQUENCE [LARGE SCALE GENOMIC DNA]</scope>
    <source>
        <strain evidence="1 2">CBS 24483</strain>
    </source>
</reference>
<dbReference type="EMBL" id="JAQQWE010000007">
    <property type="protein sequence ID" value="KAK7946895.1"/>
    <property type="molecule type" value="Genomic_DNA"/>
</dbReference>
<evidence type="ECO:0000313" key="1">
    <source>
        <dbReference type="EMBL" id="KAK7946895.1"/>
    </source>
</evidence>
<dbReference type="Proteomes" id="UP001391051">
    <property type="component" value="Unassembled WGS sequence"/>
</dbReference>